<dbReference type="Gene3D" id="3.40.1480.10">
    <property type="entry name" value="MOFRL domain"/>
    <property type="match status" value="1"/>
</dbReference>
<proteinExistence type="predicted"/>
<feature type="domain" description="MOFRL-associated" evidence="2">
    <location>
        <begin position="53"/>
        <end position="279"/>
    </location>
</feature>
<dbReference type="InterPro" id="IPR037035">
    <property type="entry name" value="GK-like_C_sf"/>
</dbReference>
<dbReference type="InterPro" id="IPR025286">
    <property type="entry name" value="MOFRL_assoc_dom"/>
</dbReference>
<evidence type="ECO:0000313" key="3">
    <source>
        <dbReference type="EMBL" id="SIS80550.1"/>
    </source>
</evidence>
<dbReference type="PANTHER" id="PTHR12227:SF0">
    <property type="entry name" value="GLYCERATE KINASE"/>
    <property type="match status" value="1"/>
</dbReference>
<sequence length="461" mass="45735">MRVTGRSRLGRRARGGWTFADARGLLERMTDAVPAPPRPAIAPFHETPAARRALALFGAGLAAADPGPAVVAAMADVVEDPPGPGGRWQVIALGKAARAMTAAALAALPAGTPALVVTNHENAAPLAGARVMGAGHPVPDAAGLAAATEIETALRTLGPEDRLLALISGGGSALAPAPVAGLSLDDKAAVNRLLLGAGADISQMNLVRQALSRLKGGGWLRICRAPGVALMISDVPGDDLRVIASGPTVAPLGTPAQAAQLCRDVGLWERLPEPARNALAAPPPPPVPARAFRNLLVGSNARSLAAMAAAGATTAPFALAGDVADAARVLAAALTGLAPGAALAAGGETTVRLTGTGTGGRNQELALRTALHLAETGPPEGDWAVLVAGSDGRDGPTEAAGAIITPGTLGRIRAAGLDLRAVLFRNDSTPALTAGQALLVTGPTGTNVADLAVLVRGAAPG</sequence>
<dbReference type="GO" id="GO:0008887">
    <property type="term" value="F:glycerate kinase activity"/>
    <property type="evidence" value="ECO:0007669"/>
    <property type="project" value="InterPro"/>
</dbReference>
<name>A0A1N7M369_9RHOB</name>
<dbReference type="AlphaFoldDB" id="A0A1N7M369"/>
<gene>
    <name evidence="3" type="ORF">SAMN05421795_105131</name>
</gene>
<dbReference type="InterPro" id="IPR039760">
    <property type="entry name" value="MOFRL_protein"/>
</dbReference>
<reference evidence="4" key="1">
    <citation type="submission" date="2017-01" db="EMBL/GenBank/DDBJ databases">
        <authorList>
            <person name="Varghese N."/>
            <person name="Submissions S."/>
        </authorList>
    </citation>
    <scope>NUCLEOTIDE SEQUENCE [LARGE SCALE GENOMIC DNA]</scope>
    <source>
        <strain evidence="4">DSM 18714</strain>
    </source>
</reference>
<dbReference type="Pfam" id="PF13660">
    <property type="entry name" value="DUF4147"/>
    <property type="match status" value="1"/>
</dbReference>
<keyword evidence="4" id="KW-1185">Reference proteome</keyword>
<dbReference type="STRING" id="407234.SAMN05421795_105131"/>
<dbReference type="GO" id="GO:0005737">
    <property type="term" value="C:cytoplasm"/>
    <property type="evidence" value="ECO:0007669"/>
    <property type="project" value="TreeGrafter"/>
</dbReference>
<dbReference type="InterPro" id="IPR007835">
    <property type="entry name" value="MOFRL"/>
</dbReference>
<dbReference type="Pfam" id="PF05161">
    <property type="entry name" value="MOFRL"/>
    <property type="match status" value="1"/>
</dbReference>
<evidence type="ECO:0000313" key="4">
    <source>
        <dbReference type="Proteomes" id="UP000186098"/>
    </source>
</evidence>
<organism evidence="3 4">
    <name type="scientific">Phaeovulum vinaykumarii</name>
    <dbReference type="NCBI Taxonomy" id="407234"/>
    <lineage>
        <taxon>Bacteria</taxon>
        <taxon>Pseudomonadati</taxon>
        <taxon>Pseudomonadota</taxon>
        <taxon>Alphaproteobacteria</taxon>
        <taxon>Rhodobacterales</taxon>
        <taxon>Paracoccaceae</taxon>
        <taxon>Phaeovulum</taxon>
    </lineage>
</organism>
<keyword evidence="3" id="KW-0670">Pyruvate</keyword>
<dbReference type="Gene3D" id="3.40.50.10180">
    <property type="entry name" value="Glycerate kinase, MOFRL-like N-terminal domain"/>
    <property type="match status" value="1"/>
</dbReference>
<evidence type="ECO:0000259" key="2">
    <source>
        <dbReference type="Pfam" id="PF13660"/>
    </source>
</evidence>
<protein>
    <submittedName>
        <fullName evidence="3">Hydroxypyruvate reductase</fullName>
    </submittedName>
</protein>
<dbReference type="InterPro" id="IPR038614">
    <property type="entry name" value="GK_N_sf"/>
</dbReference>
<dbReference type="EMBL" id="FTOM01000005">
    <property type="protein sequence ID" value="SIS80550.1"/>
    <property type="molecule type" value="Genomic_DNA"/>
</dbReference>
<accession>A0A1N7M369</accession>
<evidence type="ECO:0000259" key="1">
    <source>
        <dbReference type="Pfam" id="PF05161"/>
    </source>
</evidence>
<feature type="domain" description="MOFRL" evidence="1">
    <location>
        <begin position="342"/>
        <end position="450"/>
    </location>
</feature>
<dbReference type="Proteomes" id="UP000186098">
    <property type="component" value="Unassembled WGS sequence"/>
</dbReference>
<dbReference type="PANTHER" id="PTHR12227">
    <property type="entry name" value="GLYCERATE KINASE"/>
    <property type="match status" value="1"/>
</dbReference>
<dbReference type="SUPFAM" id="SSF82544">
    <property type="entry name" value="GckA/TtuD-like"/>
    <property type="match status" value="1"/>
</dbReference>